<protein>
    <submittedName>
        <fullName evidence="2">Uncharacterized protein</fullName>
    </submittedName>
</protein>
<feature type="compositionally biased region" description="Low complexity" evidence="1">
    <location>
        <begin position="95"/>
        <end position="124"/>
    </location>
</feature>
<evidence type="ECO:0000256" key="1">
    <source>
        <dbReference type="SAM" id="MobiDB-lite"/>
    </source>
</evidence>
<feature type="region of interest" description="Disordered" evidence="1">
    <location>
        <begin position="1"/>
        <end position="153"/>
    </location>
</feature>
<accession>A0A9W7GCM8</accession>
<feature type="compositionally biased region" description="Basic and acidic residues" evidence="1">
    <location>
        <begin position="565"/>
        <end position="584"/>
    </location>
</feature>
<name>A0A9W7GCM8_9STRA</name>
<feature type="region of interest" description="Disordered" evidence="1">
    <location>
        <begin position="565"/>
        <end position="592"/>
    </location>
</feature>
<feature type="compositionally biased region" description="Low complexity" evidence="1">
    <location>
        <begin position="136"/>
        <end position="152"/>
    </location>
</feature>
<keyword evidence="3" id="KW-1185">Reference proteome</keyword>
<dbReference type="Proteomes" id="UP001165065">
    <property type="component" value="Unassembled WGS sequence"/>
</dbReference>
<evidence type="ECO:0000313" key="2">
    <source>
        <dbReference type="EMBL" id="GMI40086.1"/>
    </source>
</evidence>
<comment type="caution">
    <text evidence="2">The sequence shown here is derived from an EMBL/GenBank/DDBJ whole genome shotgun (WGS) entry which is preliminary data.</text>
</comment>
<gene>
    <name evidence="2" type="ORF">TrCOL_g943</name>
</gene>
<sequence>MSSMKNSDSSSDDDFLGGKASGGTNGRKIIILDSDEEDTDDKNQGKTAETKGGATKMTFSSSSSPSLPRTEVVRKRKTLIWDPDLDDGDAKKKANTTTTTNATNITTNATTTSSSSFSSGGSASDRQGSIAPNLPAPSTTPTTTMAMGTGSSNPYQALKEALDLAEEKNININHVHVKDVKGNTHRFQDLELDCIRGPKSDSPSKSDSFNDGQSHSLWGHCEYYGLTIMSDSNSGALYRVTGNKSHRFPKSVFQLSKDGKAIKKIRPLATTDEVRTFQSFRDVLLYDVCKPENERYLTIDQYGHSQLITKNPHSIKTLKDSRKNIKPKPEIIPEVYKMNRDYVVTDKNGKEILTPVVDAALRKAASKWLPLTGEGREGRLYQVTDKSHTGILKNAVGCTSKLANQLIPNPNRGAKSSYIVVGGPPKNPCNVCVKPPDRIQPPTSTNGDAIYPIRIFEKGEKWGSSCRLCNKTNKVQTNKKGRNDKRTPESRAKEEEKGVPRDRDVRRSEAWQDRGGNPNPQFFGIPRHLSLGPCGLCGLIQGKDPSGEEEHSLYLCQAAHLQGDARRPGNEGHIKQHKQGRDHSPGQQSTKGWEELDRKVVAACPECHKWYDRHFGGKDYDSTKKELYAGYREGMRDHVTFGEITNAASYNEVKEQLEDILVKNKEICRAPVNEGGLGLKDWYTSFQEENDDSNKYSTEKGNSWACECAQMIEGLLQQGSELRSELEFVRKKRSWQGPPQF</sequence>
<dbReference type="EMBL" id="BRYA01000118">
    <property type="protein sequence ID" value="GMI40086.1"/>
    <property type="molecule type" value="Genomic_DNA"/>
</dbReference>
<proteinExistence type="predicted"/>
<evidence type="ECO:0000313" key="3">
    <source>
        <dbReference type="Proteomes" id="UP001165065"/>
    </source>
</evidence>
<feature type="compositionally biased region" description="Basic and acidic residues" evidence="1">
    <location>
        <begin position="484"/>
        <end position="512"/>
    </location>
</feature>
<dbReference type="AlphaFoldDB" id="A0A9W7GCM8"/>
<reference evidence="3" key="1">
    <citation type="journal article" date="2023" name="Commun. Biol.">
        <title>Genome analysis of Parmales, the sister group of diatoms, reveals the evolutionary specialization of diatoms from phago-mixotrophs to photoautotrophs.</title>
        <authorList>
            <person name="Ban H."/>
            <person name="Sato S."/>
            <person name="Yoshikawa S."/>
            <person name="Yamada K."/>
            <person name="Nakamura Y."/>
            <person name="Ichinomiya M."/>
            <person name="Sato N."/>
            <person name="Blanc-Mathieu R."/>
            <person name="Endo H."/>
            <person name="Kuwata A."/>
            <person name="Ogata H."/>
        </authorList>
    </citation>
    <scope>NUCLEOTIDE SEQUENCE [LARGE SCALE GENOMIC DNA]</scope>
</reference>
<feature type="region of interest" description="Disordered" evidence="1">
    <location>
        <begin position="477"/>
        <end position="522"/>
    </location>
</feature>
<organism evidence="2 3">
    <name type="scientific">Triparma columacea</name>
    <dbReference type="NCBI Taxonomy" id="722753"/>
    <lineage>
        <taxon>Eukaryota</taxon>
        <taxon>Sar</taxon>
        <taxon>Stramenopiles</taxon>
        <taxon>Ochrophyta</taxon>
        <taxon>Bolidophyceae</taxon>
        <taxon>Parmales</taxon>
        <taxon>Triparmaceae</taxon>
        <taxon>Triparma</taxon>
    </lineage>
</organism>